<dbReference type="RefSeq" id="WP_184700338.1">
    <property type="nucleotide sequence ID" value="NZ_BAABEG010000001.1"/>
</dbReference>
<dbReference type="InterPro" id="IPR004360">
    <property type="entry name" value="Glyas_Fos-R_dOase_dom"/>
</dbReference>
<reference evidence="2 3" key="1">
    <citation type="submission" date="2020-08" db="EMBL/GenBank/DDBJ databases">
        <title>Genomic Encyclopedia of Type Strains, Phase IV (KMG-IV): sequencing the most valuable type-strain genomes for metagenomic binning, comparative biology and taxonomic classification.</title>
        <authorList>
            <person name="Goeker M."/>
        </authorList>
    </citation>
    <scope>NUCLEOTIDE SEQUENCE [LARGE SCALE GENOMIC DNA]</scope>
    <source>
        <strain evidence="2 3">DSM 7051</strain>
    </source>
</reference>
<dbReference type="AlphaFoldDB" id="A0A7X0KMF0"/>
<dbReference type="EMBL" id="JACHOU010000010">
    <property type="protein sequence ID" value="MBB6355964.1"/>
    <property type="molecule type" value="Genomic_DNA"/>
</dbReference>
<evidence type="ECO:0000259" key="1">
    <source>
        <dbReference type="PROSITE" id="PS51819"/>
    </source>
</evidence>
<organism evidence="2 3">
    <name type="scientific">Aminobacter aganoensis</name>
    <dbReference type="NCBI Taxonomy" id="83264"/>
    <lineage>
        <taxon>Bacteria</taxon>
        <taxon>Pseudomonadati</taxon>
        <taxon>Pseudomonadota</taxon>
        <taxon>Alphaproteobacteria</taxon>
        <taxon>Hyphomicrobiales</taxon>
        <taxon>Phyllobacteriaceae</taxon>
        <taxon>Aminobacter</taxon>
    </lineage>
</organism>
<dbReference type="GO" id="GO:0016829">
    <property type="term" value="F:lyase activity"/>
    <property type="evidence" value="ECO:0007669"/>
    <property type="project" value="UniProtKB-KW"/>
</dbReference>
<dbReference type="SUPFAM" id="SSF54593">
    <property type="entry name" value="Glyoxalase/Bleomycin resistance protein/Dihydroxybiphenyl dioxygenase"/>
    <property type="match status" value="1"/>
</dbReference>
<accession>A0A7X0KMF0</accession>
<sequence>MRPTTASPCITTKRVGETRDFYIRHFGARATFDCGWFVSLDLGAGLSLQFMEPQGEQPSCNTAGLTYNFCVEDVDGEHRLMTAAGLVPVMPIEDHPWGDRGFAVQDPNGVVLYVYANREPSAEFRQFYAPQAIDDR</sequence>
<comment type="caution">
    <text evidence="2">The sequence shown here is derived from an EMBL/GenBank/DDBJ whole genome shotgun (WGS) entry which is preliminary data.</text>
</comment>
<keyword evidence="2" id="KW-0456">Lyase</keyword>
<feature type="domain" description="VOC" evidence="1">
    <location>
        <begin position="2"/>
        <end position="117"/>
    </location>
</feature>
<dbReference type="InterPro" id="IPR029068">
    <property type="entry name" value="Glyas_Bleomycin-R_OHBP_Dase"/>
</dbReference>
<gene>
    <name evidence="2" type="ORF">GGR00_003769</name>
</gene>
<dbReference type="PROSITE" id="PS51819">
    <property type="entry name" value="VOC"/>
    <property type="match status" value="1"/>
</dbReference>
<dbReference type="Gene3D" id="3.30.720.120">
    <property type="match status" value="1"/>
</dbReference>
<dbReference type="Pfam" id="PF00903">
    <property type="entry name" value="Glyoxalase"/>
    <property type="match status" value="1"/>
</dbReference>
<evidence type="ECO:0000313" key="2">
    <source>
        <dbReference type="EMBL" id="MBB6355964.1"/>
    </source>
</evidence>
<keyword evidence="3" id="KW-1185">Reference proteome</keyword>
<dbReference type="InterPro" id="IPR037523">
    <property type="entry name" value="VOC_core"/>
</dbReference>
<evidence type="ECO:0000313" key="3">
    <source>
        <dbReference type="Proteomes" id="UP000536262"/>
    </source>
</evidence>
<name>A0A7X0KMF0_9HYPH</name>
<proteinExistence type="predicted"/>
<protein>
    <submittedName>
        <fullName evidence="2">Putative enzyme related to lactoylglutathione lyase</fullName>
    </submittedName>
</protein>
<dbReference type="Gene3D" id="3.30.720.110">
    <property type="match status" value="1"/>
</dbReference>
<dbReference type="Proteomes" id="UP000536262">
    <property type="component" value="Unassembled WGS sequence"/>
</dbReference>